<evidence type="ECO:0000259" key="1">
    <source>
        <dbReference type="Pfam" id="PF26610"/>
    </source>
</evidence>
<protein>
    <recommendedName>
        <fullName evidence="1">YbbD head domain-containing protein</fullName>
    </recommendedName>
</protein>
<sequence length="137" mass="14690">MGRNVRLSLSILLAAGLTSGCGSWLPDAPDAEAEYSDLAEVARAGEAERSLVPAWIPPQAQNIVVKHDAHERIMRFRLAGGMLPADVCRPVAAPQPPVLDATWWFDDMPRSKALRCGADSVAVAEQGNVFVWTATAP</sequence>
<name>A0ABN1E4S2_SACER</name>
<dbReference type="EMBL" id="BAAAGS010000079">
    <property type="protein sequence ID" value="GAA0559064.1"/>
    <property type="molecule type" value="Genomic_DNA"/>
</dbReference>
<evidence type="ECO:0000313" key="2">
    <source>
        <dbReference type="EMBL" id="GAA0559064.1"/>
    </source>
</evidence>
<dbReference type="Pfam" id="PF26610">
    <property type="entry name" value="YbbD_head"/>
    <property type="match status" value="1"/>
</dbReference>
<keyword evidence="3" id="KW-1185">Reference proteome</keyword>
<gene>
    <name evidence="2" type="ORF">GCM10009533_65550</name>
</gene>
<dbReference type="PROSITE" id="PS51257">
    <property type="entry name" value="PROKAR_LIPOPROTEIN"/>
    <property type="match status" value="1"/>
</dbReference>
<dbReference type="Proteomes" id="UP001500729">
    <property type="component" value="Unassembled WGS sequence"/>
</dbReference>
<feature type="domain" description="YbbD head" evidence="1">
    <location>
        <begin position="32"/>
        <end position="68"/>
    </location>
</feature>
<comment type="caution">
    <text evidence="2">The sequence shown here is derived from an EMBL/GenBank/DDBJ whole genome shotgun (WGS) entry which is preliminary data.</text>
</comment>
<organism evidence="2 3">
    <name type="scientific">Saccharopolyspora erythraea</name>
    <name type="common">Streptomyces erythraeus</name>
    <dbReference type="NCBI Taxonomy" id="1836"/>
    <lineage>
        <taxon>Bacteria</taxon>
        <taxon>Bacillati</taxon>
        <taxon>Actinomycetota</taxon>
        <taxon>Actinomycetes</taxon>
        <taxon>Pseudonocardiales</taxon>
        <taxon>Pseudonocardiaceae</taxon>
        <taxon>Saccharopolyspora</taxon>
    </lineage>
</organism>
<reference evidence="2 3" key="1">
    <citation type="journal article" date="2019" name="Int. J. Syst. Evol. Microbiol.">
        <title>The Global Catalogue of Microorganisms (GCM) 10K type strain sequencing project: providing services to taxonomists for standard genome sequencing and annotation.</title>
        <authorList>
            <consortium name="The Broad Institute Genomics Platform"/>
            <consortium name="The Broad Institute Genome Sequencing Center for Infectious Disease"/>
            <person name="Wu L."/>
            <person name="Ma J."/>
        </authorList>
    </citation>
    <scope>NUCLEOTIDE SEQUENCE [LARGE SCALE GENOMIC DNA]</scope>
    <source>
        <strain evidence="2 3">JCM 10303</strain>
    </source>
</reference>
<dbReference type="RefSeq" id="WP_231849783.1">
    <property type="nucleotide sequence ID" value="NZ_BAAAGS010000079.1"/>
</dbReference>
<dbReference type="InterPro" id="IPR058827">
    <property type="entry name" value="YbbD_head"/>
</dbReference>
<accession>A0ABN1E4S2</accession>
<proteinExistence type="predicted"/>
<evidence type="ECO:0000313" key="3">
    <source>
        <dbReference type="Proteomes" id="UP001500729"/>
    </source>
</evidence>